<evidence type="ECO:0000256" key="4">
    <source>
        <dbReference type="ARBA" id="ARBA00022723"/>
    </source>
</evidence>
<dbReference type="PROSITE" id="PS51007">
    <property type="entry name" value="CYTC"/>
    <property type="match status" value="2"/>
</dbReference>
<evidence type="ECO:0000256" key="8">
    <source>
        <dbReference type="PIRSR" id="PIRSR000005-1"/>
    </source>
</evidence>
<feature type="domain" description="Cytochrome c" evidence="11">
    <location>
        <begin position="25"/>
        <end position="103"/>
    </location>
</feature>
<dbReference type="AlphaFoldDB" id="A0A1V3NDS8"/>
<keyword evidence="5" id="KW-0574">Periplasm</keyword>
<dbReference type="PANTHER" id="PTHR33751:SF9">
    <property type="entry name" value="CYTOCHROME C4"/>
    <property type="match status" value="1"/>
</dbReference>
<dbReference type="OrthoDB" id="9773456at2"/>
<dbReference type="RefSeq" id="WP_077279573.1">
    <property type="nucleotide sequence ID" value="NZ_MVBK01000081.1"/>
</dbReference>
<dbReference type="Gene3D" id="1.10.760.10">
    <property type="entry name" value="Cytochrome c-like domain"/>
    <property type="match status" value="2"/>
</dbReference>
<keyword evidence="3 8" id="KW-0349">Heme</keyword>
<keyword evidence="13" id="KW-1185">Reference proteome</keyword>
<feature type="binding site" description="covalent" evidence="8">
    <location>
        <position position="133"/>
    </location>
    <ligand>
        <name>heme c</name>
        <dbReference type="ChEBI" id="CHEBI:61717"/>
        <label>2</label>
    </ligand>
</feature>
<comment type="caution">
    <text evidence="12">The sequence shown here is derived from an EMBL/GenBank/DDBJ whole genome shotgun (WGS) entry which is preliminary data.</text>
</comment>
<feature type="signal peptide" evidence="10">
    <location>
        <begin position="1"/>
        <end position="24"/>
    </location>
</feature>
<feature type="chain" id="PRO_5011985253" evidence="10">
    <location>
        <begin position="25"/>
        <end position="205"/>
    </location>
</feature>
<feature type="binding site" description="covalent" evidence="8">
    <location>
        <position position="40"/>
    </location>
    <ligand>
        <name>heme c</name>
        <dbReference type="ChEBI" id="CHEBI:61717"/>
        <label>1</label>
    </ligand>
</feature>
<name>A0A1V3NDS8_9GAMM</name>
<keyword evidence="6" id="KW-0249">Electron transport</keyword>
<evidence type="ECO:0000256" key="3">
    <source>
        <dbReference type="ARBA" id="ARBA00022617"/>
    </source>
</evidence>
<feature type="binding site" description="axial binding residue" evidence="9">
    <location>
        <position position="80"/>
    </location>
    <ligand>
        <name>heme c</name>
        <dbReference type="ChEBI" id="CHEBI:61717"/>
        <label>1</label>
    </ligand>
    <ligandPart>
        <name>Fe</name>
        <dbReference type="ChEBI" id="CHEBI:18248"/>
    </ligandPart>
</feature>
<dbReference type="EMBL" id="MVBK01000081">
    <property type="protein sequence ID" value="OOG22956.1"/>
    <property type="molecule type" value="Genomic_DNA"/>
</dbReference>
<evidence type="ECO:0000256" key="2">
    <source>
        <dbReference type="ARBA" id="ARBA00022448"/>
    </source>
</evidence>
<dbReference type="GO" id="GO:0005506">
    <property type="term" value="F:iron ion binding"/>
    <property type="evidence" value="ECO:0007669"/>
    <property type="project" value="InterPro"/>
</dbReference>
<feature type="binding site" description="axial binding residue" evidence="9">
    <location>
        <position position="180"/>
    </location>
    <ligand>
        <name>heme c</name>
        <dbReference type="ChEBI" id="CHEBI:61717"/>
        <label>2</label>
    </ligand>
    <ligandPart>
        <name>Fe</name>
        <dbReference type="ChEBI" id="CHEBI:18248"/>
    </ligandPart>
</feature>
<protein>
    <submittedName>
        <fullName evidence="12">Cytochrome c4</fullName>
    </submittedName>
</protein>
<feature type="domain" description="Cytochrome c" evidence="11">
    <location>
        <begin position="112"/>
        <end position="203"/>
    </location>
</feature>
<evidence type="ECO:0000313" key="13">
    <source>
        <dbReference type="Proteomes" id="UP000189462"/>
    </source>
</evidence>
<accession>A0A1V3NDS8</accession>
<feature type="binding site" description="axial binding residue" evidence="9">
    <location>
        <position position="137"/>
    </location>
    <ligand>
        <name>heme c</name>
        <dbReference type="ChEBI" id="CHEBI:61717"/>
        <label>2</label>
    </ligand>
    <ligandPart>
        <name>Fe</name>
        <dbReference type="ChEBI" id="CHEBI:18248"/>
    </ligandPart>
</feature>
<evidence type="ECO:0000313" key="12">
    <source>
        <dbReference type="EMBL" id="OOG22956.1"/>
    </source>
</evidence>
<dbReference type="Pfam" id="PF00034">
    <property type="entry name" value="Cytochrom_C"/>
    <property type="match status" value="2"/>
</dbReference>
<evidence type="ECO:0000256" key="1">
    <source>
        <dbReference type="ARBA" id="ARBA00004418"/>
    </source>
</evidence>
<keyword evidence="10" id="KW-0732">Signal</keyword>
<dbReference type="STRING" id="108003.B1C78_12920"/>
<dbReference type="InterPro" id="IPR036909">
    <property type="entry name" value="Cyt_c-like_dom_sf"/>
</dbReference>
<reference evidence="12 13" key="1">
    <citation type="submission" date="2017-02" db="EMBL/GenBank/DDBJ databases">
        <title>Genomic diversity within the haloalkaliphilic genus Thioalkalivibrio.</title>
        <authorList>
            <person name="Ahn A.-C."/>
            <person name="Meier-Kolthoff J."/>
            <person name="Overmars L."/>
            <person name="Richter M."/>
            <person name="Woyke T."/>
            <person name="Sorokin D.Y."/>
            <person name="Muyzer G."/>
        </authorList>
    </citation>
    <scope>NUCLEOTIDE SEQUENCE [LARGE SCALE GENOMIC DNA]</scope>
    <source>
        <strain evidence="12 13">ALJD</strain>
    </source>
</reference>
<evidence type="ECO:0000259" key="11">
    <source>
        <dbReference type="PROSITE" id="PS51007"/>
    </source>
</evidence>
<feature type="binding site" description="covalent" evidence="8">
    <location>
        <position position="37"/>
    </location>
    <ligand>
        <name>heme c</name>
        <dbReference type="ChEBI" id="CHEBI:61717"/>
        <label>1</label>
    </ligand>
</feature>
<evidence type="ECO:0000256" key="7">
    <source>
        <dbReference type="ARBA" id="ARBA00023004"/>
    </source>
</evidence>
<feature type="binding site" description="covalent" evidence="8">
    <location>
        <position position="136"/>
    </location>
    <ligand>
        <name>heme c</name>
        <dbReference type="ChEBI" id="CHEBI:61717"/>
        <label>2</label>
    </ligand>
</feature>
<dbReference type="GO" id="GO:0020037">
    <property type="term" value="F:heme binding"/>
    <property type="evidence" value="ECO:0007669"/>
    <property type="project" value="InterPro"/>
</dbReference>
<dbReference type="PANTHER" id="PTHR33751">
    <property type="entry name" value="CBB3-TYPE CYTOCHROME C OXIDASE SUBUNIT FIXP"/>
    <property type="match status" value="1"/>
</dbReference>
<evidence type="ECO:0000256" key="10">
    <source>
        <dbReference type="SAM" id="SignalP"/>
    </source>
</evidence>
<dbReference type="PIRSF" id="PIRSF000005">
    <property type="entry name" value="Cytochrome_c4"/>
    <property type="match status" value="1"/>
</dbReference>
<gene>
    <name evidence="12" type="ORF">B1C78_12920</name>
</gene>
<sequence>MKKYGVIVLAAVGLSLSAPLMADAGDPTRGKELSAACAACHGEDGNSVNPEWPKLAGQGKPYLFKQLMDYKEGRRENAIMAGQVAGLSEQDMRDLAAFYAEQSTTTETADEAMVELGEQVYRGGNAATGVPACIACHGPNGAGNPAAMFPKVAGQHAQYSADQLRQFRDNARANDAGRMMRNTVRRMTDEEIEAVSQYMAGLSRD</sequence>
<dbReference type="Proteomes" id="UP000189462">
    <property type="component" value="Unassembled WGS sequence"/>
</dbReference>
<evidence type="ECO:0000256" key="9">
    <source>
        <dbReference type="PIRSR" id="PIRSR000005-2"/>
    </source>
</evidence>
<evidence type="ECO:0000256" key="5">
    <source>
        <dbReference type="ARBA" id="ARBA00022764"/>
    </source>
</evidence>
<dbReference type="GO" id="GO:0042597">
    <property type="term" value="C:periplasmic space"/>
    <property type="evidence" value="ECO:0007669"/>
    <property type="project" value="UniProtKB-SubCell"/>
</dbReference>
<comment type="subcellular location">
    <subcellularLocation>
        <location evidence="1">Periplasm</location>
    </subcellularLocation>
</comment>
<dbReference type="SUPFAM" id="SSF46626">
    <property type="entry name" value="Cytochrome c"/>
    <property type="match status" value="2"/>
</dbReference>
<keyword evidence="7 9" id="KW-0408">Iron</keyword>
<organism evidence="12 13">
    <name type="scientific">Thioalkalivibrio denitrificans</name>
    <dbReference type="NCBI Taxonomy" id="108003"/>
    <lineage>
        <taxon>Bacteria</taxon>
        <taxon>Pseudomonadati</taxon>
        <taxon>Pseudomonadota</taxon>
        <taxon>Gammaproteobacteria</taxon>
        <taxon>Chromatiales</taxon>
        <taxon>Ectothiorhodospiraceae</taxon>
        <taxon>Thioalkalivibrio</taxon>
    </lineage>
</organism>
<evidence type="ECO:0000256" key="6">
    <source>
        <dbReference type="ARBA" id="ARBA00022982"/>
    </source>
</evidence>
<keyword evidence="2" id="KW-0813">Transport</keyword>
<dbReference type="InterPro" id="IPR050597">
    <property type="entry name" value="Cytochrome_c_Oxidase_Subunit"/>
</dbReference>
<keyword evidence="4 9" id="KW-0479">Metal-binding</keyword>
<dbReference type="InterPro" id="IPR009056">
    <property type="entry name" value="Cyt_c-like_dom"/>
</dbReference>
<dbReference type="GO" id="GO:0009055">
    <property type="term" value="F:electron transfer activity"/>
    <property type="evidence" value="ECO:0007669"/>
    <property type="project" value="InterPro"/>
</dbReference>
<dbReference type="InterPro" id="IPR024167">
    <property type="entry name" value="Cytochrome_c4-like"/>
</dbReference>
<feature type="binding site" description="axial binding residue" evidence="9">
    <location>
        <position position="41"/>
    </location>
    <ligand>
        <name>heme c</name>
        <dbReference type="ChEBI" id="CHEBI:61717"/>
        <label>1</label>
    </ligand>
    <ligandPart>
        <name>Fe</name>
        <dbReference type="ChEBI" id="CHEBI:18248"/>
    </ligandPart>
</feature>
<proteinExistence type="predicted"/>
<comment type="PTM">
    <text evidence="8">Binds 2 heme c groups covalently per subunit.</text>
</comment>